<reference evidence="2" key="1">
    <citation type="journal article" date="2023" name="Nat. Plants">
        <title>Single-cell RNA sequencing provides a high-resolution roadmap for understanding the multicellular compartmentation of specialized metabolism.</title>
        <authorList>
            <person name="Sun S."/>
            <person name="Shen X."/>
            <person name="Li Y."/>
            <person name="Li Y."/>
            <person name="Wang S."/>
            <person name="Li R."/>
            <person name="Zhang H."/>
            <person name="Shen G."/>
            <person name="Guo B."/>
            <person name="Wei J."/>
            <person name="Xu J."/>
            <person name="St-Pierre B."/>
            <person name="Chen S."/>
            <person name="Sun C."/>
        </authorList>
    </citation>
    <scope>NUCLEOTIDE SEQUENCE [LARGE SCALE GENOMIC DNA]</scope>
</reference>
<protein>
    <submittedName>
        <fullName evidence="1">Uncharacterized protein</fullName>
    </submittedName>
</protein>
<evidence type="ECO:0000313" key="2">
    <source>
        <dbReference type="Proteomes" id="UP001060085"/>
    </source>
</evidence>
<comment type="caution">
    <text evidence="1">The sequence shown here is derived from an EMBL/GenBank/DDBJ whole genome shotgun (WGS) entry which is preliminary data.</text>
</comment>
<dbReference type="Proteomes" id="UP001060085">
    <property type="component" value="Linkage Group LG04"/>
</dbReference>
<gene>
    <name evidence="1" type="ORF">M9H77_15762</name>
</gene>
<sequence length="391" mass="42683">MASAAPNRRMVTVLSIDGGGIKGIIPSTILAFLESKLQELDGPNARIADYFDVIAGTSTGGLVTAMLTAPNKDNRPLYAAKDITNFYVEHTPKIFPASSRQNIFKKFTSFVSGPKYDGKYLKSLVKEILGNLTMDQTLTNVVIPAFDIKRLQPVIFSTSDAKANVSKNALLSDVCLSTSAAPTFLPSHYFETKDAQGKIRTFDLVDGAIAANNPTLMAINYVSKQIMMGNFEFVDMVPLVSNRMLVLSLGTGMAKYEEKYSAAQASTWGALGWVWQYHNGATPIIDAFTDASSDMVDIHVSTLFQSLHSEKNYLRIQEETLTADAASLDVATTDNLHKLIEIGNNLLKKPVSMVNLELGSSEVCQGAGTYEEALTHFATRLSDERKLRQAN</sequence>
<evidence type="ECO:0000313" key="1">
    <source>
        <dbReference type="EMBL" id="KAI5665909.1"/>
    </source>
</evidence>
<accession>A0ACC0B0A7</accession>
<name>A0ACC0B0A7_CATRO</name>
<keyword evidence="2" id="KW-1185">Reference proteome</keyword>
<organism evidence="1 2">
    <name type="scientific">Catharanthus roseus</name>
    <name type="common">Madagascar periwinkle</name>
    <name type="synonym">Vinca rosea</name>
    <dbReference type="NCBI Taxonomy" id="4058"/>
    <lineage>
        <taxon>Eukaryota</taxon>
        <taxon>Viridiplantae</taxon>
        <taxon>Streptophyta</taxon>
        <taxon>Embryophyta</taxon>
        <taxon>Tracheophyta</taxon>
        <taxon>Spermatophyta</taxon>
        <taxon>Magnoliopsida</taxon>
        <taxon>eudicotyledons</taxon>
        <taxon>Gunneridae</taxon>
        <taxon>Pentapetalae</taxon>
        <taxon>asterids</taxon>
        <taxon>lamiids</taxon>
        <taxon>Gentianales</taxon>
        <taxon>Apocynaceae</taxon>
        <taxon>Rauvolfioideae</taxon>
        <taxon>Vinceae</taxon>
        <taxon>Catharanthinae</taxon>
        <taxon>Catharanthus</taxon>
    </lineage>
</organism>
<dbReference type="EMBL" id="CM044704">
    <property type="protein sequence ID" value="KAI5665909.1"/>
    <property type="molecule type" value="Genomic_DNA"/>
</dbReference>
<proteinExistence type="predicted"/>